<gene>
    <name evidence="1" type="ORF">ENR15_06270</name>
</gene>
<dbReference type="AlphaFoldDB" id="A0A7C3VFT6"/>
<comment type="caution">
    <text evidence="1">The sequence shown here is derived from an EMBL/GenBank/DDBJ whole genome shotgun (WGS) entry which is preliminary data.</text>
</comment>
<evidence type="ECO:0000313" key="1">
    <source>
        <dbReference type="EMBL" id="HGG00253.1"/>
    </source>
</evidence>
<dbReference type="EMBL" id="DSPX01000059">
    <property type="protein sequence ID" value="HGG00253.1"/>
    <property type="molecule type" value="Genomic_DNA"/>
</dbReference>
<organism evidence="1">
    <name type="scientific">Planktothricoides sp. SpSt-374</name>
    <dbReference type="NCBI Taxonomy" id="2282167"/>
    <lineage>
        <taxon>Bacteria</taxon>
        <taxon>Bacillati</taxon>
        <taxon>Cyanobacteriota</taxon>
        <taxon>Cyanophyceae</taxon>
        <taxon>Oscillatoriophycideae</taxon>
        <taxon>Oscillatoriales</taxon>
        <taxon>Oscillatoriaceae</taxon>
        <taxon>Planktothricoides</taxon>
    </lineage>
</organism>
<name>A0A7C3VFT6_9CYAN</name>
<protein>
    <submittedName>
        <fullName evidence="1">DUF1838 domain-containing protein</fullName>
    </submittedName>
</protein>
<dbReference type="Pfam" id="PF08894">
    <property type="entry name" value="DUF1838"/>
    <property type="match status" value="1"/>
</dbReference>
<reference evidence="1" key="1">
    <citation type="journal article" date="2020" name="mSystems">
        <title>Genome- and Community-Level Interaction Insights into Carbon Utilization and Element Cycling Functions of Hydrothermarchaeota in Hydrothermal Sediment.</title>
        <authorList>
            <person name="Zhou Z."/>
            <person name="Liu Y."/>
            <person name="Xu W."/>
            <person name="Pan J."/>
            <person name="Luo Z.H."/>
            <person name="Li M."/>
        </authorList>
    </citation>
    <scope>NUCLEOTIDE SEQUENCE [LARGE SCALE GENOMIC DNA]</scope>
    <source>
        <strain evidence="1">SpSt-374</strain>
    </source>
</reference>
<accession>A0A7C3VFT6</accession>
<dbReference type="InterPro" id="IPR014990">
    <property type="entry name" value="DUF1838"/>
</dbReference>
<sequence>MVDFPKEEFPAEAWVKVRASTDAQQSFLSWKGSIYALIPGEQKQHLFQIVGMSVARCIPLSEGGWDFTSREVTFYLDPVTGEILRRWQNPWTGEEVPVVHVANNPVQGIFKRPLPGVVEGDMTTFVFDLFSHYPNPLAGDEKFAPYSPQEIYQAAELFKLRVPTAELRNPAITSVAQVFLTWDRIGPMLPWMKMADRPGQLIYSAIGQKVPDFHQLPQLLQDEINSRVPLYKNAPPSKLDADDITSWKYFKKHFDAYLQGETFPIPEPAL</sequence>
<proteinExistence type="predicted"/>